<evidence type="ECO:0000313" key="3">
    <source>
        <dbReference type="Proteomes" id="UP000319280"/>
    </source>
</evidence>
<organism evidence="2 3">
    <name type="scientific">Lentibacillus cibarius</name>
    <dbReference type="NCBI Taxonomy" id="2583219"/>
    <lineage>
        <taxon>Bacteria</taxon>
        <taxon>Bacillati</taxon>
        <taxon>Bacillota</taxon>
        <taxon>Bacilli</taxon>
        <taxon>Bacillales</taxon>
        <taxon>Bacillaceae</taxon>
        <taxon>Lentibacillus</taxon>
    </lineage>
</organism>
<dbReference type="AlphaFoldDB" id="A0A549YIK3"/>
<feature type="transmembrane region" description="Helical" evidence="1">
    <location>
        <begin position="12"/>
        <end position="30"/>
    </location>
</feature>
<dbReference type="EMBL" id="VJMZ01000001">
    <property type="protein sequence ID" value="TRM11716.1"/>
    <property type="molecule type" value="Genomic_DNA"/>
</dbReference>
<comment type="caution">
    <text evidence="2">The sequence shown here is derived from an EMBL/GenBank/DDBJ whole genome shotgun (WGS) entry which is preliminary data.</text>
</comment>
<gene>
    <name evidence="2" type="ORF">FH966_08485</name>
</gene>
<keyword evidence="1" id="KW-1133">Transmembrane helix</keyword>
<proteinExistence type="predicted"/>
<reference evidence="2 3" key="1">
    <citation type="submission" date="2019-07" db="EMBL/GenBank/DDBJ databases">
        <title>Genomic analysis of Lentibacillus sp. NKC851-2.</title>
        <authorList>
            <person name="Oh Y.J."/>
        </authorList>
    </citation>
    <scope>NUCLEOTIDE SEQUENCE [LARGE SCALE GENOMIC DNA]</scope>
    <source>
        <strain evidence="2 3">NKC851-2</strain>
    </source>
</reference>
<keyword evidence="1" id="KW-0472">Membrane</keyword>
<keyword evidence="3" id="KW-1185">Reference proteome</keyword>
<sequence length="62" mass="7261">MLLGVNNLDLFIILIAIVVVVSLIMGIYSTHKHFKGKEQEVKLERERLELERKRLELEEKKG</sequence>
<evidence type="ECO:0000256" key="1">
    <source>
        <dbReference type="SAM" id="Phobius"/>
    </source>
</evidence>
<name>A0A549YIK3_9BACI</name>
<protein>
    <recommendedName>
        <fullName evidence="4">DUF4083 domain-containing protein</fullName>
    </recommendedName>
</protein>
<accession>A0A549YIK3</accession>
<evidence type="ECO:0008006" key="4">
    <source>
        <dbReference type="Google" id="ProtNLM"/>
    </source>
</evidence>
<keyword evidence="1" id="KW-0812">Transmembrane</keyword>
<evidence type="ECO:0000313" key="2">
    <source>
        <dbReference type="EMBL" id="TRM11716.1"/>
    </source>
</evidence>
<dbReference type="Proteomes" id="UP000319280">
    <property type="component" value="Unassembled WGS sequence"/>
</dbReference>